<dbReference type="PANTHER" id="PTHR24421:SF58">
    <property type="entry name" value="SIGNAL TRANSDUCTION HISTIDINE-PROTEIN KINASE_PHOSPHATASE UHPB"/>
    <property type="match status" value="1"/>
</dbReference>
<dbReference type="PROSITE" id="PS50885">
    <property type="entry name" value="HAMP"/>
    <property type="match status" value="1"/>
</dbReference>
<evidence type="ECO:0000256" key="3">
    <source>
        <dbReference type="ARBA" id="ARBA00004370"/>
    </source>
</evidence>
<dbReference type="GO" id="GO:0005737">
    <property type="term" value="C:cytoplasm"/>
    <property type="evidence" value="ECO:0007669"/>
    <property type="project" value="UniProtKB-SubCell"/>
</dbReference>
<dbReference type="InterPro" id="IPR050482">
    <property type="entry name" value="Sensor_HK_TwoCompSys"/>
</dbReference>
<evidence type="ECO:0000256" key="4">
    <source>
        <dbReference type="ARBA" id="ARBA00004496"/>
    </source>
</evidence>
<evidence type="ECO:0000259" key="19">
    <source>
        <dbReference type="PROSITE" id="PS50109"/>
    </source>
</evidence>
<keyword evidence="14" id="KW-0902">Two-component regulatory system</keyword>
<keyword evidence="7" id="KW-0004">4Fe-4S</keyword>
<dbReference type="Gene3D" id="3.30.565.10">
    <property type="entry name" value="Histidine kinase-like ATPase, C-terminal domain"/>
    <property type="match status" value="1"/>
</dbReference>
<dbReference type="OrthoDB" id="9778496at2"/>
<keyword evidence="18" id="KW-0472">Membrane</keyword>
<keyword evidence="8" id="KW-0963">Cytoplasm</keyword>
<dbReference type="EMBL" id="SLVM01000016">
    <property type="protein sequence ID" value="TCM82620.1"/>
    <property type="molecule type" value="Genomic_DNA"/>
</dbReference>
<comment type="cofactor">
    <cofactor evidence="2">
        <name>[4Fe-4S] cluster</name>
        <dbReference type="ChEBI" id="CHEBI:49883"/>
    </cofactor>
</comment>
<keyword evidence="18" id="KW-1133">Transmembrane helix</keyword>
<dbReference type="CDD" id="cd16917">
    <property type="entry name" value="HATPase_UhpB-NarQ-NarX-like"/>
    <property type="match status" value="1"/>
</dbReference>
<comment type="caution">
    <text evidence="21">The sequence shown here is derived from an EMBL/GenBank/DDBJ whole genome shotgun (WGS) entry which is preliminary data.</text>
</comment>
<evidence type="ECO:0000256" key="2">
    <source>
        <dbReference type="ARBA" id="ARBA00001966"/>
    </source>
</evidence>
<dbReference type="GO" id="GO:0051539">
    <property type="term" value="F:4 iron, 4 sulfur cluster binding"/>
    <property type="evidence" value="ECO:0007669"/>
    <property type="project" value="UniProtKB-KW"/>
</dbReference>
<dbReference type="InterPro" id="IPR011712">
    <property type="entry name" value="Sig_transdc_His_kin_sub3_dim/P"/>
</dbReference>
<dbReference type="SUPFAM" id="SSF55874">
    <property type="entry name" value="ATPase domain of HSP90 chaperone/DNA topoisomerase II/histidine kinase"/>
    <property type="match status" value="1"/>
</dbReference>
<evidence type="ECO:0000256" key="5">
    <source>
        <dbReference type="ARBA" id="ARBA00012438"/>
    </source>
</evidence>
<feature type="domain" description="HAMP" evidence="20">
    <location>
        <begin position="178"/>
        <end position="230"/>
    </location>
</feature>
<keyword evidence="12 21" id="KW-0418">Kinase</keyword>
<keyword evidence="10" id="KW-0808">Transferase</keyword>
<dbReference type="InterPro" id="IPR036890">
    <property type="entry name" value="HATPase_C_sf"/>
</dbReference>
<dbReference type="InterPro" id="IPR003594">
    <property type="entry name" value="HATPase_dom"/>
</dbReference>
<dbReference type="Pfam" id="PF02518">
    <property type="entry name" value="HATPase_c"/>
    <property type="match status" value="1"/>
</dbReference>
<feature type="transmembrane region" description="Helical" evidence="18">
    <location>
        <begin position="12"/>
        <end position="31"/>
    </location>
</feature>
<dbReference type="GO" id="GO:0046872">
    <property type="term" value="F:metal ion binding"/>
    <property type="evidence" value="ECO:0007669"/>
    <property type="project" value="UniProtKB-KW"/>
</dbReference>
<evidence type="ECO:0000259" key="20">
    <source>
        <dbReference type="PROSITE" id="PS50885"/>
    </source>
</evidence>
<protein>
    <recommendedName>
        <fullName evidence="6">Oxygen sensor histidine kinase NreB</fullName>
        <ecNumber evidence="5">2.7.13.3</ecNumber>
    </recommendedName>
    <alternativeName>
        <fullName evidence="17">Nitrogen regulation protein B</fullName>
    </alternativeName>
</protein>
<evidence type="ECO:0000313" key="22">
    <source>
        <dbReference type="Proteomes" id="UP000295277"/>
    </source>
</evidence>
<evidence type="ECO:0000256" key="10">
    <source>
        <dbReference type="ARBA" id="ARBA00022679"/>
    </source>
</evidence>
<dbReference type="PANTHER" id="PTHR24421">
    <property type="entry name" value="NITRATE/NITRITE SENSOR PROTEIN NARX-RELATED"/>
    <property type="match status" value="1"/>
</dbReference>
<dbReference type="Proteomes" id="UP000295277">
    <property type="component" value="Unassembled WGS sequence"/>
</dbReference>
<dbReference type="GO" id="GO:0000155">
    <property type="term" value="F:phosphorelay sensor kinase activity"/>
    <property type="evidence" value="ECO:0007669"/>
    <property type="project" value="InterPro"/>
</dbReference>
<evidence type="ECO:0000256" key="16">
    <source>
        <dbReference type="ARBA" id="ARBA00024827"/>
    </source>
</evidence>
<dbReference type="SMART" id="SM00304">
    <property type="entry name" value="HAMP"/>
    <property type="match status" value="1"/>
</dbReference>
<evidence type="ECO:0000256" key="8">
    <source>
        <dbReference type="ARBA" id="ARBA00022490"/>
    </source>
</evidence>
<evidence type="ECO:0000256" key="13">
    <source>
        <dbReference type="ARBA" id="ARBA00023004"/>
    </source>
</evidence>
<accession>A0A4R1YSK1</accession>
<dbReference type="AlphaFoldDB" id="A0A4R1YSK1"/>
<dbReference type="EC" id="2.7.13.3" evidence="5"/>
<dbReference type="PROSITE" id="PS50109">
    <property type="entry name" value="HIS_KIN"/>
    <property type="match status" value="1"/>
</dbReference>
<proteinExistence type="predicted"/>
<evidence type="ECO:0000256" key="15">
    <source>
        <dbReference type="ARBA" id="ARBA00023014"/>
    </source>
</evidence>
<keyword evidence="15" id="KW-0411">Iron-sulfur</keyword>
<keyword evidence="13" id="KW-0408">Iron</keyword>
<comment type="catalytic activity">
    <reaction evidence="1">
        <text>ATP + protein L-histidine = ADP + protein N-phospho-L-histidine.</text>
        <dbReference type="EC" id="2.7.13.3"/>
    </reaction>
</comment>
<evidence type="ECO:0000256" key="6">
    <source>
        <dbReference type="ARBA" id="ARBA00017322"/>
    </source>
</evidence>
<keyword evidence="22" id="KW-1185">Reference proteome</keyword>
<dbReference type="GO" id="GO:0016020">
    <property type="term" value="C:membrane"/>
    <property type="evidence" value="ECO:0007669"/>
    <property type="project" value="UniProtKB-SubCell"/>
</dbReference>
<keyword evidence="18" id="KW-0812">Transmembrane</keyword>
<dbReference type="SMART" id="SM00387">
    <property type="entry name" value="HATPase_c"/>
    <property type="match status" value="1"/>
</dbReference>
<dbReference type="InterPro" id="IPR003660">
    <property type="entry name" value="HAMP_dom"/>
</dbReference>
<evidence type="ECO:0000313" key="21">
    <source>
        <dbReference type="EMBL" id="TCM82620.1"/>
    </source>
</evidence>
<evidence type="ECO:0000256" key="11">
    <source>
        <dbReference type="ARBA" id="ARBA00022723"/>
    </source>
</evidence>
<dbReference type="PRINTS" id="PR00344">
    <property type="entry name" value="BCTRLSENSOR"/>
</dbReference>
<comment type="subcellular location">
    <subcellularLocation>
        <location evidence="4">Cytoplasm</location>
    </subcellularLocation>
    <subcellularLocation>
        <location evidence="3">Membrane</location>
    </subcellularLocation>
</comment>
<evidence type="ECO:0000256" key="14">
    <source>
        <dbReference type="ARBA" id="ARBA00023012"/>
    </source>
</evidence>
<evidence type="ECO:0000256" key="7">
    <source>
        <dbReference type="ARBA" id="ARBA00022485"/>
    </source>
</evidence>
<feature type="domain" description="Histidine kinase" evidence="19">
    <location>
        <begin position="358"/>
        <end position="449"/>
    </location>
</feature>
<organism evidence="21 22">
    <name type="scientific">Rhodovulum steppense</name>
    <dbReference type="NCBI Taxonomy" id="540251"/>
    <lineage>
        <taxon>Bacteria</taxon>
        <taxon>Pseudomonadati</taxon>
        <taxon>Pseudomonadota</taxon>
        <taxon>Alphaproteobacteria</taxon>
        <taxon>Rhodobacterales</taxon>
        <taxon>Paracoccaceae</taxon>
        <taxon>Rhodovulum</taxon>
    </lineage>
</organism>
<dbReference type="Pfam" id="PF00672">
    <property type="entry name" value="HAMP"/>
    <property type="match status" value="1"/>
</dbReference>
<reference evidence="21 22" key="1">
    <citation type="submission" date="2019-03" db="EMBL/GenBank/DDBJ databases">
        <title>Genomic Encyclopedia of Type Strains, Phase IV (KMG-IV): sequencing the most valuable type-strain genomes for metagenomic binning, comparative biology and taxonomic classification.</title>
        <authorList>
            <person name="Goeker M."/>
        </authorList>
    </citation>
    <scope>NUCLEOTIDE SEQUENCE [LARGE SCALE GENOMIC DNA]</scope>
    <source>
        <strain evidence="21 22">DSM 21153</strain>
    </source>
</reference>
<evidence type="ECO:0000256" key="9">
    <source>
        <dbReference type="ARBA" id="ARBA00022553"/>
    </source>
</evidence>
<gene>
    <name evidence="21" type="ORF">EV216_11675</name>
</gene>
<evidence type="ECO:0000256" key="18">
    <source>
        <dbReference type="SAM" id="Phobius"/>
    </source>
</evidence>
<dbReference type="InterPro" id="IPR005467">
    <property type="entry name" value="His_kinase_dom"/>
</dbReference>
<evidence type="ECO:0000256" key="17">
    <source>
        <dbReference type="ARBA" id="ARBA00030800"/>
    </source>
</evidence>
<dbReference type="GO" id="GO:0046983">
    <property type="term" value="F:protein dimerization activity"/>
    <property type="evidence" value="ECO:0007669"/>
    <property type="project" value="InterPro"/>
</dbReference>
<dbReference type="Gene3D" id="1.20.5.1930">
    <property type="match status" value="1"/>
</dbReference>
<dbReference type="RefSeq" id="WP_132695725.1">
    <property type="nucleotide sequence ID" value="NZ_SLVM01000016.1"/>
</dbReference>
<evidence type="ECO:0000256" key="1">
    <source>
        <dbReference type="ARBA" id="ARBA00000085"/>
    </source>
</evidence>
<dbReference type="InterPro" id="IPR004358">
    <property type="entry name" value="Sig_transdc_His_kin-like_C"/>
</dbReference>
<name>A0A4R1YSK1_9RHOB</name>
<keyword evidence="9" id="KW-0597">Phosphoprotein</keyword>
<evidence type="ECO:0000256" key="12">
    <source>
        <dbReference type="ARBA" id="ARBA00022777"/>
    </source>
</evidence>
<dbReference type="Pfam" id="PF07730">
    <property type="entry name" value="HisKA_3"/>
    <property type="match status" value="1"/>
</dbReference>
<comment type="function">
    <text evidence="16">Member of the two-component regulatory system NreB/NreC involved in the control of dissimilatory nitrate/nitrite reduction in response to oxygen. NreB functions as a direct oxygen sensor histidine kinase which is autophosphorylated, in the absence of oxygen, probably at the conserved histidine residue, and transfers its phosphate group probably to a conserved aspartate residue of NreC. NreB/NreC activates the expression of the nitrate (narGHJI) and nitrite (nir) reductase operons, as well as the putative nitrate transporter gene narT.</text>
</comment>
<sequence length="461" mass="48752">MFDRLHLRWQVVLCVAGLQAVALGLAGWVMLENARKAVGVEMTAAESAARAQVIAAVGTAMRDHPPERVLDVLSEQLVEPRHVRLVLYDSRTGPLPVLSGSREAEITAAPGWFATLVMPPRRETRLSILHNGRDYGFVSLSSAPQDEIAEVWEDAAVLFGTLGAALLASALVVATVIGRGLRPLDTINRGLAALQAGDLSTRIAGVRGADFTPIVGGFNALSQGLEASEAARAALARKIVELGDAERRAIAMELHDEFGPCLFGLKVKAGAIARVAERSGDATLRRDAETVASIVDQIRVANTRLLTTLRPMTIGQLPLVEALEDMIAGFRSTHTGIDWEVSLPRSVPGTEEIVDLTVYRIVQEGVTNALRHGRPGRVRIAMAVLPDGQGPGEIALGIEDNGAGLGAGLVEGRGLTAMRDRVYALGGRLALGPRPGGGTRLTVRLPLAGARAGRPAMETLA</sequence>
<keyword evidence="11" id="KW-0479">Metal-binding</keyword>
<feature type="transmembrane region" description="Helical" evidence="18">
    <location>
        <begin position="155"/>
        <end position="177"/>
    </location>
</feature>